<keyword evidence="1" id="KW-0812">Transmembrane</keyword>
<evidence type="ECO:0000256" key="1">
    <source>
        <dbReference type="SAM" id="Phobius"/>
    </source>
</evidence>
<evidence type="ECO:0000313" key="3">
    <source>
        <dbReference type="Proteomes" id="UP000289482"/>
    </source>
</evidence>
<dbReference type="Proteomes" id="UP000289482">
    <property type="component" value="Unassembled WGS sequence"/>
</dbReference>
<proteinExistence type="predicted"/>
<keyword evidence="1" id="KW-0472">Membrane</keyword>
<accession>A0A4Q1QWM4</accession>
<dbReference type="GeneID" id="95781278"/>
<keyword evidence="1" id="KW-1133">Transmembrane helix</keyword>
<name>A0A4Q1QWM4_9ACTN</name>
<evidence type="ECO:0000313" key="2">
    <source>
        <dbReference type="EMBL" id="RXS62272.1"/>
    </source>
</evidence>
<organism evidence="2 3">
    <name type="scientific">Streptomyces sioyaensis</name>
    <dbReference type="NCBI Taxonomy" id="67364"/>
    <lineage>
        <taxon>Bacteria</taxon>
        <taxon>Bacillati</taxon>
        <taxon>Actinomycetota</taxon>
        <taxon>Actinomycetes</taxon>
        <taxon>Kitasatosporales</taxon>
        <taxon>Streptomycetaceae</taxon>
        <taxon>Streptomyces</taxon>
    </lineage>
</organism>
<feature type="transmembrane region" description="Helical" evidence="1">
    <location>
        <begin position="39"/>
        <end position="59"/>
    </location>
</feature>
<gene>
    <name evidence="2" type="ORF">EST54_25550</name>
</gene>
<protein>
    <submittedName>
        <fullName evidence="2">Uncharacterized protein</fullName>
    </submittedName>
</protein>
<dbReference type="AlphaFoldDB" id="A0A4Q1QWM4"/>
<reference evidence="2 3" key="1">
    <citation type="submission" date="2019-01" db="EMBL/GenBank/DDBJ databases">
        <title>Draft genome sequences of the type strain Streptomyces sioyaensis DSM 40032 and its novel strain, TM32, a thermotolerant antibiotics-producing actinobacterium.</title>
        <authorList>
            <person name="Nakaew N."/>
            <person name="Lumyong S."/>
            <person name="Sloan W.T."/>
            <person name="Sungthong R."/>
        </authorList>
    </citation>
    <scope>NUCLEOTIDE SEQUENCE [LARGE SCALE GENOMIC DNA]</scope>
    <source>
        <strain evidence="2 3">DSM 40032</strain>
    </source>
</reference>
<dbReference type="EMBL" id="SDIF01000095">
    <property type="protein sequence ID" value="RXS62272.1"/>
    <property type="molecule type" value="Genomic_DNA"/>
</dbReference>
<keyword evidence="3" id="KW-1185">Reference proteome</keyword>
<sequence>MAGTVQRRRLALPAAALAGAVAAVSTGLRLAAYHVPASLSLSCALSVLASTVWLIAHIADALTVTTYRCQAPGCDFRVRLRITDAAESRRWQKIAAEHPSHGYRP</sequence>
<dbReference type="RefSeq" id="WP_129250077.1">
    <property type="nucleotide sequence ID" value="NZ_JABZEL010000009.1"/>
</dbReference>
<comment type="caution">
    <text evidence="2">The sequence shown here is derived from an EMBL/GenBank/DDBJ whole genome shotgun (WGS) entry which is preliminary data.</text>
</comment>